<dbReference type="RefSeq" id="WP_003332657.1">
    <property type="nucleotide sequence ID" value="NZ_JJRY01000018.1"/>
</dbReference>
<dbReference type="Pfam" id="PF19618">
    <property type="entry name" value="DUF6123"/>
    <property type="match status" value="1"/>
</dbReference>
<organism evidence="1 2">
    <name type="scientific">Schinkia azotoformans MEV2011</name>
    <dbReference type="NCBI Taxonomy" id="1348973"/>
    <lineage>
        <taxon>Bacteria</taxon>
        <taxon>Bacillati</taxon>
        <taxon>Bacillota</taxon>
        <taxon>Bacilli</taxon>
        <taxon>Bacillales</taxon>
        <taxon>Bacillaceae</taxon>
        <taxon>Calidifontibacillus/Schinkia group</taxon>
        <taxon>Schinkia</taxon>
    </lineage>
</organism>
<gene>
    <name evidence="1" type="ORF">M670_03678</name>
</gene>
<dbReference type="Proteomes" id="UP000027936">
    <property type="component" value="Unassembled WGS sequence"/>
</dbReference>
<comment type="caution">
    <text evidence="1">The sequence shown here is derived from an EMBL/GenBank/DDBJ whole genome shotgun (WGS) entry which is preliminary data.</text>
</comment>
<dbReference type="PATRIC" id="fig|1348973.3.peg.3555"/>
<proteinExistence type="predicted"/>
<reference evidence="1 2" key="1">
    <citation type="submission" date="2014-04" db="EMBL/GenBank/DDBJ databases">
        <title>Draft genome sequence of Bacillus azotoformans MEV2011, a (co-) denitrifying strain unable to grow in the presence of oxygen.</title>
        <authorList>
            <person name="Nielsen M."/>
            <person name="Schreiber L."/>
            <person name="Finster K."/>
            <person name="Schramm A."/>
        </authorList>
    </citation>
    <scope>NUCLEOTIDE SEQUENCE [LARGE SCALE GENOMIC DNA]</scope>
    <source>
        <strain evidence="1 2">MEV2011</strain>
    </source>
</reference>
<name>A0A072NHW5_SCHAZ</name>
<dbReference type="EMBL" id="JJRY01000018">
    <property type="protein sequence ID" value="KEF37086.1"/>
    <property type="molecule type" value="Genomic_DNA"/>
</dbReference>
<dbReference type="AlphaFoldDB" id="A0A072NHW5"/>
<evidence type="ECO:0000313" key="2">
    <source>
        <dbReference type="Proteomes" id="UP000027936"/>
    </source>
</evidence>
<dbReference type="InterPro" id="IPR046126">
    <property type="entry name" value="DUF6123"/>
</dbReference>
<accession>A0A072NHW5</accession>
<sequence length="89" mass="10175">MLAASTSDYLNHLQTKGFSFREDTLGFIEFGKIYTASSDKLVNLAIEITLKAQYEFDGSFYIAILEMFKAHNIKSKKAAYKLIKERNIL</sequence>
<protein>
    <submittedName>
        <fullName evidence="1">Uncharacterized protein</fullName>
    </submittedName>
</protein>
<dbReference type="OrthoDB" id="2453381at2"/>
<evidence type="ECO:0000313" key="1">
    <source>
        <dbReference type="EMBL" id="KEF37086.1"/>
    </source>
</evidence>
<dbReference type="GeneID" id="89468145"/>